<name>A0ABN1RLB3_9ACTN</name>
<dbReference type="Proteomes" id="UP001500418">
    <property type="component" value="Unassembled WGS sequence"/>
</dbReference>
<evidence type="ECO:0000313" key="3">
    <source>
        <dbReference type="Proteomes" id="UP001500418"/>
    </source>
</evidence>
<accession>A0ABN1RLB3</accession>
<comment type="caution">
    <text evidence="2">The sequence shown here is derived from an EMBL/GenBank/DDBJ whole genome shotgun (WGS) entry which is preliminary data.</text>
</comment>
<feature type="region of interest" description="Disordered" evidence="1">
    <location>
        <begin position="1"/>
        <end position="26"/>
    </location>
</feature>
<evidence type="ECO:0000313" key="2">
    <source>
        <dbReference type="EMBL" id="GAA0959484.1"/>
    </source>
</evidence>
<reference evidence="2 3" key="1">
    <citation type="journal article" date="2019" name="Int. J. Syst. Evol. Microbiol.">
        <title>The Global Catalogue of Microorganisms (GCM) 10K type strain sequencing project: providing services to taxonomists for standard genome sequencing and annotation.</title>
        <authorList>
            <consortium name="The Broad Institute Genomics Platform"/>
            <consortium name="The Broad Institute Genome Sequencing Center for Infectious Disease"/>
            <person name="Wu L."/>
            <person name="Ma J."/>
        </authorList>
    </citation>
    <scope>NUCLEOTIDE SEQUENCE [LARGE SCALE GENOMIC DNA]</scope>
    <source>
        <strain evidence="2 3">JCM 11444</strain>
    </source>
</reference>
<evidence type="ECO:0000256" key="1">
    <source>
        <dbReference type="SAM" id="MobiDB-lite"/>
    </source>
</evidence>
<sequence>MHADTVSEPLSAVIPGHDEPPSNEDGDEAAFVACYEAAIELATPGADRAGDRRHRERRLVTGAGHRQALAGRVTAFVRV</sequence>
<gene>
    <name evidence="2" type="ORF">GCM10009575_092050</name>
</gene>
<protein>
    <submittedName>
        <fullName evidence="2">Uncharacterized protein</fullName>
    </submittedName>
</protein>
<proteinExistence type="predicted"/>
<keyword evidence="3" id="KW-1185">Reference proteome</keyword>
<organism evidence="2 3">
    <name type="scientific">Streptomyces rhizosphaericus</name>
    <dbReference type="NCBI Taxonomy" id="114699"/>
    <lineage>
        <taxon>Bacteria</taxon>
        <taxon>Bacillati</taxon>
        <taxon>Actinomycetota</taxon>
        <taxon>Actinomycetes</taxon>
        <taxon>Kitasatosporales</taxon>
        <taxon>Streptomycetaceae</taxon>
        <taxon>Streptomyces</taxon>
        <taxon>Streptomyces violaceusniger group</taxon>
    </lineage>
</organism>
<dbReference type="EMBL" id="BAAAID010000118">
    <property type="protein sequence ID" value="GAA0959484.1"/>
    <property type="molecule type" value="Genomic_DNA"/>
</dbReference>